<organism evidence="2 3">
    <name type="scientific">Sphingobium jiangsuense</name>
    <dbReference type="NCBI Taxonomy" id="870476"/>
    <lineage>
        <taxon>Bacteria</taxon>
        <taxon>Pseudomonadati</taxon>
        <taxon>Pseudomonadota</taxon>
        <taxon>Alphaproteobacteria</taxon>
        <taxon>Sphingomonadales</taxon>
        <taxon>Sphingomonadaceae</taxon>
        <taxon>Sphingobium</taxon>
    </lineage>
</organism>
<dbReference type="NCBIfam" id="NF006109">
    <property type="entry name" value="PRK08260.1"/>
    <property type="match status" value="1"/>
</dbReference>
<evidence type="ECO:0000313" key="3">
    <source>
        <dbReference type="Proteomes" id="UP000571950"/>
    </source>
</evidence>
<dbReference type="PANTHER" id="PTHR43684">
    <property type="match status" value="1"/>
</dbReference>
<reference evidence="2 3" key="1">
    <citation type="submission" date="2020-08" db="EMBL/GenBank/DDBJ databases">
        <title>Genomic Encyclopedia of Type Strains, Phase IV (KMG-IV): sequencing the most valuable type-strain genomes for metagenomic binning, comparative biology and taxonomic classification.</title>
        <authorList>
            <person name="Goeker M."/>
        </authorList>
    </citation>
    <scope>NUCLEOTIDE SEQUENCE [LARGE SCALE GENOMIC DNA]</scope>
    <source>
        <strain evidence="2 3">DSM 26189</strain>
    </source>
</reference>
<accession>A0A7W6BH34</accession>
<dbReference type="InterPro" id="IPR051053">
    <property type="entry name" value="ECH/Chromodomain_protein"/>
</dbReference>
<comment type="caution">
    <text evidence="2">The sequence shown here is derived from an EMBL/GenBank/DDBJ whole genome shotgun (WGS) entry which is preliminary data.</text>
</comment>
<dbReference type="InterPro" id="IPR001753">
    <property type="entry name" value="Enoyl-CoA_hydra/iso"/>
</dbReference>
<evidence type="ECO:0000256" key="1">
    <source>
        <dbReference type="ARBA" id="ARBA00005254"/>
    </source>
</evidence>
<dbReference type="Pfam" id="PF00378">
    <property type="entry name" value="ECH_1"/>
    <property type="match status" value="1"/>
</dbReference>
<comment type="similarity">
    <text evidence="1">Belongs to the enoyl-CoA hydratase/isomerase family.</text>
</comment>
<dbReference type="AlphaFoldDB" id="A0A7W6BH34"/>
<proteinExistence type="inferred from homology"/>
<name>A0A7W6BH34_9SPHN</name>
<dbReference type="PANTHER" id="PTHR43684:SF4">
    <property type="entry name" value="ENOYL-COA HYDRATASE_ISOMERASE FAMILY PROTEIN (AFU_ORTHOLOGUE AFUA_1G01890)"/>
    <property type="match status" value="1"/>
</dbReference>
<evidence type="ECO:0000313" key="2">
    <source>
        <dbReference type="EMBL" id="MBB3926870.1"/>
    </source>
</evidence>
<dbReference type="RefSeq" id="WP_188072367.1">
    <property type="nucleotide sequence ID" value="NZ_BSPS01000003.1"/>
</dbReference>
<keyword evidence="3" id="KW-1185">Reference proteome</keyword>
<gene>
    <name evidence="2" type="ORF">GGR43_002593</name>
</gene>
<dbReference type="SUPFAM" id="SSF52096">
    <property type="entry name" value="ClpP/crotonase"/>
    <property type="match status" value="1"/>
</dbReference>
<sequence length="292" mass="31033">MGEQAISTIDFSVSGGIATIRLNRPERRNAYDTAMMHDLVAAFDRSDADDDVGAVVLTGSGRIFCSGADLSGGADAFADLTADPGRAALRHGALWRDGGGVASLRIFESRKPVIAAINGPAIGIGATMILAADVRIAAEDARFGFVFTRRGLVPEAASSWFLPKLVGVSRALEWTMSGATVSAEEALEAGLLREICRVEDLADRAAAIAGRFLEGSRVAVALTRQMIWRMAGAEHPMVAHRVDSRAIAALRSSPDTREAVGAFLEKREPHFTDRVSDGLPDIWPDGAAPPFY</sequence>
<dbReference type="GO" id="GO:0003824">
    <property type="term" value="F:catalytic activity"/>
    <property type="evidence" value="ECO:0007669"/>
    <property type="project" value="UniProtKB-ARBA"/>
</dbReference>
<dbReference type="Gene3D" id="3.90.226.10">
    <property type="entry name" value="2-enoyl-CoA Hydratase, Chain A, domain 1"/>
    <property type="match status" value="1"/>
</dbReference>
<protein>
    <submittedName>
        <fullName evidence="2">Enoyl-CoA hydratase/carnithine racemase</fullName>
    </submittedName>
</protein>
<dbReference type="InterPro" id="IPR029045">
    <property type="entry name" value="ClpP/crotonase-like_dom_sf"/>
</dbReference>
<dbReference type="Proteomes" id="UP000571950">
    <property type="component" value="Unassembled WGS sequence"/>
</dbReference>
<dbReference type="CDD" id="cd06558">
    <property type="entry name" value="crotonase-like"/>
    <property type="match status" value="1"/>
</dbReference>
<dbReference type="EMBL" id="JACIDT010000008">
    <property type="protein sequence ID" value="MBB3926870.1"/>
    <property type="molecule type" value="Genomic_DNA"/>
</dbReference>